<dbReference type="GO" id="GO:0016887">
    <property type="term" value="F:ATP hydrolysis activity"/>
    <property type="evidence" value="ECO:0007669"/>
    <property type="project" value="InterPro"/>
</dbReference>
<dbReference type="SUPFAM" id="SSF52540">
    <property type="entry name" value="P-loop containing nucleoside triphosphate hydrolases"/>
    <property type="match status" value="1"/>
</dbReference>
<evidence type="ECO:0000313" key="6">
    <source>
        <dbReference type="EMBL" id="PYY31148.1"/>
    </source>
</evidence>
<evidence type="ECO:0000256" key="1">
    <source>
        <dbReference type="ARBA" id="ARBA00005417"/>
    </source>
</evidence>
<dbReference type="PANTHER" id="PTHR43335">
    <property type="entry name" value="ABC TRANSPORTER, ATP-BINDING PROTEIN"/>
    <property type="match status" value="1"/>
</dbReference>
<proteinExistence type="inferred from homology"/>
<dbReference type="OrthoDB" id="9804819at2"/>
<organism evidence="6 7">
    <name type="scientific">Paenibacillus illinoisensis</name>
    <dbReference type="NCBI Taxonomy" id="59845"/>
    <lineage>
        <taxon>Bacteria</taxon>
        <taxon>Bacillati</taxon>
        <taxon>Bacillota</taxon>
        <taxon>Bacilli</taxon>
        <taxon>Bacillales</taxon>
        <taxon>Paenibacillaceae</taxon>
        <taxon>Paenibacillus</taxon>
    </lineage>
</organism>
<reference evidence="6 7" key="1">
    <citation type="submission" date="2018-01" db="EMBL/GenBank/DDBJ databases">
        <title>Genome sequence of the PGP bacterium Paenibacillus illinoisensis E3.</title>
        <authorList>
            <person name="Rolli E."/>
            <person name="Marasco R."/>
            <person name="Bessem C."/>
            <person name="Michoud G."/>
            <person name="Gaiarsa S."/>
            <person name="Borin S."/>
            <person name="Daffonchio D."/>
        </authorList>
    </citation>
    <scope>NUCLEOTIDE SEQUENCE [LARGE SCALE GENOMIC DNA]</scope>
    <source>
        <strain evidence="6 7">E3</strain>
    </source>
</reference>
<dbReference type="Proteomes" id="UP000247459">
    <property type="component" value="Unassembled WGS sequence"/>
</dbReference>
<evidence type="ECO:0000259" key="5">
    <source>
        <dbReference type="PROSITE" id="PS50893"/>
    </source>
</evidence>
<evidence type="ECO:0000256" key="2">
    <source>
        <dbReference type="ARBA" id="ARBA00022448"/>
    </source>
</evidence>
<keyword evidence="2" id="KW-0813">Transport</keyword>
<comment type="caution">
    <text evidence="6">The sequence shown here is derived from an EMBL/GenBank/DDBJ whole genome shotgun (WGS) entry which is preliminary data.</text>
</comment>
<sequence>MILTMDNVSKKYRNKWAVKSFSLELSSGGVYGLLGPNGAGKTTLLRMLVDIAKPTSGQILLDGQPIERLGDRYRSLLGYMPQRFGFYNRFTAHRFLMYMCSLKGLSVPQAAVRVQETLRMVDLEQQAQHKIRTFSGGMRQRLGIAQALLNDPHILVLDEPTAGLDPKERIRFRNIIGELGRDRIVLLSTHIISDLEFSCKEMILMNNGQLITRNTPEEIMNRMQGSVWKATLTQQQLAELTSHFKVSGLSYQSDGIVARILAKEQPVPQAVPETPRLEDVYMHYFDEEATS</sequence>
<dbReference type="InterPro" id="IPR027417">
    <property type="entry name" value="P-loop_NTPase"/>
</dbReference>
<dbReference type="InterPro" id="IPR017871">
    <property type="entry name" value="ABC_transporter-like_CS"/>
</dbReference>
<dbReference type="PANTHER" id="PTHR43335:SF2">
    <property type="entry name" value="ABC TRANSPORTER, ATP-BINDING PROTEIN"/>
    <property type="match status" value="1"/>
</dbReference>
<dbReference type="SMART" id="SM00382">
    <property type="entry name" value="AAA"/>
    <property type="match status" value="1"/>
</dbReference>
<dbReference type="EMBL" id="PRLG01000002">
    <property type="protein sequence ID" value="PYY31148.1"/>
    <property type="molecule type" value="Genomic_DNA"/>
</dbReference>
<dbReference type="InterPro" id="IPR003439">
    <property type="entry name" value="ABC_transporter-like_ATP-bd"/>
</dbReference>
<dbReference type="PROSITE" id="PS00211">
    <property type="entry name" value="ABC_TRANSPORTER_1"/>
    <property type="match status" value="1"/>
</dbReference>
<evidence type="ECO:0000256" key="4">
    <source>
        <dbReference type="ARBA" id="ARBA00022840"/>
    </source>
</evidence>
<dbReference type="CDD" id="cd03264">
    <property type="entry name" value="ABC_drug_resistance_like"/>
    <property type="match status" value="1"/>
</dbReference>
<comment type="similarity">
    <text evidence="1">Belongs to the ABC transporter superfamily.</text>
</comment>
<dbReference type="Gene3D" id="3.40.50.300">
    <property type="entry name" value="P-loop containing nucleotide triphosphate hydrolases"/>
    <property type="match status" value="1"/>
</dbReference>
<evidence type="ECO:0000256" key="3">
    <source>
        <dbReference type="ARBA" id="ARBA00022741"/>
    </source>
</evidence>
<gene>
    <name evidence="6" type="ORF">PIL02S_00229</name>
</gene>
<dbReference type="Pfam" id="PF00005">
    <property type="entry name" value="ABC_tran"/>
    <property type="match status" value="1"/>
</dbReference>
<keyword evidence="3" id="KW-0547">Nucleotide-binding</keyword>
<dbReference type="GO" id="GO:0005524">
    <property type="term" value="F:ATP binding"/>
    <property type="evidence" value="ECO:0007669"/>
    <property type="project" value="UniProtKB-KW"/>
</dbReference>
<dbReference type="InterPro" id="IPR003593">
    <property type="entry name" value="AAA+_ATPase"/>
</dbReference>
<dbReference type="AlphaFoldDB" id="A0A2W0CUE0"/>
<accession>A0A2W0CUE0</accession>
<name>A0A2W0CUE0_9BACL</name>
<keyword evidence="4" id="KW-0067">ATP-binding</keyword>
<protein>
    <submittedName>
        <fullName evidence="6">ABC transporter</fullName>
    </submittedName>
</protein>
<dbReference type="PROSITE" id="PS50893">
    <property type="entry name" value="ABC_TRANSPORTER_2"/>
    <property type="match status" value="1"/>
</dbReference>
<evidence type="ECO:0000313" key="7">
    <source>
        <dbReference type="Proteomes" id="UP000247459"/>
    </source>
</evidence>
<feature type="domain" description="ABC transporter" evidence="5">
    <location>
        <begin position="3"/>
        <end position="232"/>
    </location>
</feature>